<dbReference type="STRING" id="252246.SAMN05421799_101433"/>
<evidence type="ECO:0000256" key="7">
    <source>
        <dbReference type="RuleBase" id="RU363032"/>
    </source>
</evidence>
<dbReference type="EMBL" id="FTOO01000001">
    <property type="protein sequence ID" value="SIS58421.1"/>
    <property type="molecule type" value="Genomic_DNA"/>
</dbReference>
<gene>
    <name evidence="9" type="ORF">SAMN05421799_101433</name>
</gene>
<dbReference type="GO" id="GO:0055085">
    <property type="term" value="P:transmembrane transport"/>
    <property type="evidence" value="ECO:0007669"/>
    <property type="project" value="InterPro"/>
</dbReference>
<dbReference type="Pfam" id="PF00528">
    <property type="entry name" value="BPD_transp_1"/>
    <property type="match status" value="1"/>
</dbReference>
<dbReference type="InterPro" id="IPR035906">
    <property type="entry name" value="MetI-like_sf"/>
</dbReference>
<evidence type="ECO:0000259" key="8">
    <source>
        <dbReference type="PROSITE" id="PS50928"/>
    </source>
</evidence>
<dbReference type="Proteomes" id="UP000186156">
    <property type="component" value="Unassembled WGS sequence"/>
</dbReference>
<keyword evidence="3" id="KW-1003">Cell membrane</keyword>
<keyword evidence="2 7" id="KW-0813">Transport</keyword>
<proteinExistence type="inferred from homology"/>
<evidence type="ECO:0000256" key="2">
    <source>
        <dbReference type="ARBA" id="ARBA00022448"/>
    </source>
</evidence>
<dbReference type="GO" id="GO:0005886">
    <property type="term" value="C:plasma membrane"/>
    <property type="evidence" value="ECO:0007669"/>
    <property type="project" value="UniProtKB-SubCell"/>
</dbReference>
<dbReference type="SUPFAM" id="SSF161098">
    <property type="entry name" value="MetI-like"/>
    <property type="match status" value="1"/>
</dbReference>
<dbReference type="PANTHER" id="PTHR30183">
    <property type="entry name" value="MOLYBDENUM TRANSPORT SYSTEM PERMEASE PROTEIN MODB"/>
    <property type="match status" value="1"/>
</dbReference>
<comment type="subcellular location">
    <subcellularLocation>
        <location evidence="1 7">Cell membrane</location>
        <topology evidence="1 7">Multi-pass membrane protein</topology>
    </subcellularLocation>
</comment>
<comment type="similarity">
    <text evidence="7">Belongs to the binding-protein-dependent transport system permease family.</text>
</comment>
<dbReference type="CDD" id="cd06261">
    <property type="entry name" value="TM_PBP2"/>
    <property type="match status" value="1"/>
</dbReference>
<name>A0A1N7KA09_9BACL</name>
<evidence type="ECO:0000313" key="10">
    <source>
        <dbReference type="Proteomes" id="UP000186156"/>
    </source>
</evidence>
<feature type="domain" description="ABC transmembrane type-1" evidence="8">
    <location>
        <begin position="53"/>
        <end position="256"/>
    </location>
</feature>
<dbReference type="Gene3D" id="1.10.3720.10">
    <property type="entry name" value="MetI-like"/>
    <property type="match status" value="1"/>
</dbReference>
<accession>A0A1N7KA09</accession>
<keyword evidence="5 7" id="KW-1133">Transmembrane helix</keyword>
<evidence type="ECO:0000256" key="6">
    <source>
        <dbReference type="ARBA" id="ARBA00023136"/>
    </source>
</evidence>
<evidence type="ECO:0000256" key="5">
    <source>
        <dbReference type="ARBA" id="ARBA00022989"/>
    </source>
</evidence>
<feature type="transmembrane region" description="Helical" evidence="7">
    <location>
        <begin position="233"/>
        <end position="255"/>
    </location>
</feature>
<protein>
    <submittedName>
        <fullName evidence="9">Molybdate/tungstate transport system permease protein</fullName>
    </submittedName>
</protein>
<evidence type="ECO:0000256" key="4">
    <source>
        <dbReference type="ARBA" id="ARBA00022692"/>
    </source>
</evidence>
<dbReference type="PROSITE" id="PS50928">
    <property type="entry name" value="ABC_TM1"/>
    <property type="match status" value="1"/>
</dbReference>
<evidence type="ECO:0000256" key="1">
    <source>
        <dbReference type="ARBA" id="ARBA00004651"/>
    </source>
</evidence>
<feature type="transmembrane region" description="Helical" evidence="7">
    <location>
        <begin position="91"/>
        <end position="109"/>
    </location>
</feature>
<feature type="transmembrane region" description="Helical" evidence="7">
    <location>
        <begin position="12"/>
        <end position="33"/>
    </location>
</feature>
<keyword evidence="4 7" id="KW-0812">Transmembrane</keyword>
<feature type="transmembrane region" description="Helical" evidence="7">
    <location>
        <begin position="53"/>
        <end position="79"/>
    </location>
</feature>
<feature type="transmembrane region" description="Helical" evidence="7">
    <location>
        <begin position="121"/>
        <end position="143"/>
    </location>
</feature>
<keyword evidence="10" id="KW-1185">Reference proteome</keyword>
<keyword evidence="6 7" id="KW-0472">Membrane</keyword>
<evidence type="ECO:0000313" key="9">
    <source>
        <dbReference type="EMBL" id="SIS58421.1"/>
    </source>
</evidence>
<sequence>MNWMSRNLRTSALYAAGLVAVAYALWPMIRLAVDAPPGAVMSAWEQPELLRAAATTLVSAAISTSLSTALGVPAAYLLVRSRFPGKWLVETLLVLPLVLPPIVGGVALMDVFGPYTTLGGFLAAHHLPLTLSVAGIVLSQWYVTSPFLVFTSRAGFAEVPRDLHEAFRLEGADGWTTFWRLYVPLAARSITAGVALTFARAMGEFGATMLMAYHPYSLPIYVWVQFMSGGVTSMVPVAAGVVIALAILVAAARWIGLRWMKAGA</sequence>
<dbReference type="InterPro" id="IPR000515">
    <property type="entry name" value="MetI-like"/>
</dbReference>
<dbReference type="PANTHER" id="PTHR30183:SF3">
    <property type="entry name" value="MOLYBDENUM TRANSPORT SYSTEM PERMEASE PROTEIN MODB"/>
    <property type="match status" value="1"/>
</dbReference>
<reference evidence="10" key="1">
    <citation type="submission" date="2017-01" db="EMBL/GenBank/DDBJ databases">
        <authorList>
            <person name="Varghese N."/>
            <person name="Submissions S."/>
        </authorList>
    </citation>
    <scope>NUCLEOTIDE SEQUENCE [LARGE SCALE GENOMIC DNA]</scope>
    <source>
        <strain evidence="10">DSM 16176</strain>
    </source>
</reference>
<organism evidence="9 10">
    <name type="scientific">Alicyclobacillus vulcanalis</name>
    <dbReference type="NCBI Taxonomy" id="252246"/>
    <lineage>
        <taxon>Bacteria</taxon>
        <taxon>Bacillati</taxon>
        <taxon>Bacillota</taxon>
        <taxon>Bacilli</taxon>
        <taxon>Bacillales</taxon>
        <taxon>Alicyclobacillaceae</taxon>
        <taxon>Alicyclobacillus</taxon>
    </lineage>
</organism>
<evidence type="ECO:0000256" key="3">
    <source>
        <dbReference type="ARBA" id="ARBA00022475"/>
    </source>
</evidence>
<dbReference type="AlphaFoldDB" id="A0A1N7KA09"/>